<dbReference type="GO" id="GO:0031119">
    <property type="term" value="P:tRNA pseudouridine synthesis"/>
    <property type="evidence" value="ECO:0007669"/>
    <property type="project" value="UniProtKB-UniRule"/>
</dbReference>
<keyword evidence="7" id="KW-1185">Reference proteome</keyword>
<dbReference type="GO" id="GO:0160150">
    <property type="term" value="F:tRNA pseudouridine(13) synthase activity"/>
    <property type="evidence" value="ECO:0007669"/>
    <property type="project" value="UniProtKB-EC"/>
</dbReference>
<dbReference type="OrthoDB" id="1550679at2"/>
<dbReference type="GO" id="GO:0003723">
    <property type="term" value="F:RNA binding"/>
    <property type="evidence" value="ECO:0007669"/>
    <property type="project" value="InterPro"/>
</dbReference>
<dbReference type="PANTHER" id="PTHR47811">
    <property type="entry name" value="TRNA PSEUDOURIDINE SYNTHASE D"/>
    <property type="match status" value="1"/>
</dbReference>
<organism evidence="6 7">
    <name type="scientific">Hydrogenovibrio crunogenus</name>
    <dbReference type="NCBI Taxonomy" id="39765"/>
    <lineage>
        <taxon>Bacteria</taxon>
        <taxon>Pseudomonadati</taxon>
        <taxon>Pseudomonadota</taxon>
        <taxon>Gammaproteobacteria</taxon>
        <taxon>Thiotrichales</taxon>
        <taxon>Piscirickettsiaceae</taxon>
        <taxon>Hydrogenovibrio</taxon>
    </lineage>
</organism>
<comment type="catalytic activity">
    <reaction evidence="4">
        <text>uridine(13) in tRNA = pseudouridine(13) in tRNA</text>
        <dbReference type="Rhea" id="RHEA:42540"/>
        <dbReference type="Rhea" id="RHEA-COMP:10105"/>
        <dbReference type="Rhea" id="RHEA-COMP:10106"/>
        <dbReference type="ChEBI" id="CHEBI:65314"/>
        <dbReference type="ChEBI" id="CHEBI:65315"/>
        <dbReference type="EC" id="5.4.99.27"/>
    </reaction>
</comment>
<evidence type="ECO:0000256" key="1">
    <source>
        <dbReference type="ARBA" id="ARBA00007953"/>
    </source>
</evidence>
<sequence>MPNPVSLSHFAYAYGRPESVAALKAEPADFQVEELIAYALSGEGEHLWVWVQKIGQNTDWVAKQIARWAGITPKEMGVAGKKDRQAITRQWMSLHLPGKQAPDIESLDVPGVTLLKAIRHHRKLQTGGLSGNRFTLVLRDIEGDSDQIESRLQKIAEKGVPNYFGEQRFGNDFQNLAKATALFQGQIKSPKRHQKSLYISAARSWIFNEILSERVRQGSWNRAVPGDVFQLEGSQKWFADDGDPALSKRVVEKDLHPTGALTGRGVLPSQSGAFQVEQSVLEKHPIWQAGLEKLGLKQERRALRVLPKEMRWEWLDQSTLSVSFALPAGSYATMVIRELFEVKLED</sequence>
<proteinExistence type="inferred from homology"/>
<dbReference type="InterPro" id="IPR043165">
    <property type="entry name" value="TruD_insert_sf"/>
</dbReference>
<name>A0A4P7NWW3_9GAMM</name>
<comment type="function">
    <text evidence="4">Responsible for synthesis of pseudouridine from uracil-13 in transfer RNAs.</text>
</comment>
<dbReference type="SUPFAM" id="SSF55120">
    <property type="entry name" value="Pseudouridine synthase"/>
    <property type="match status" value="1"/>
</dbReference>
<dbReference type="PROSITE" id="PS50984">
    <property type="entry name" value="TRUD"/>
    <property type="match status" value="1"/>
</dbReference>
<feature type="domain" description="TRUD" evidence="5">
    <location>
        <begin position="159"/>
        <end position="305"/>
    </location>
</feature>
<protein>
    <recommendedName>
        <fullName evidence="4">tRNA pseudouridine synthase D</fullName>
        <ecNumber evidence="4">5.4.99.27</ecNumber>
    </recommendedName>
    <alternativeName>
        <fullName evidence="4">tRNA pseudouridine(13) synthase</fullName>
    </alternativeName>
    <alternativeName>
        <fullName evidence="4">tRNA pseudouridylate synthase D</fullName>
    </alternativeName>
    <alternativeName>
        <fullName evidence="4">tRNA-uridine isomerase D</fullName>
    </alternativeName>
</protein>
<keyword evidence="2 4" id="KW-0819">tRNA processing</keyword>
<dbReference type="NCBIfam" id="TIGR00094">
    <property type="entry name" value="tRNA_TruD_broad"/>
    <property type="match status" value="1"/>
</dbReference>
<feature type="active site" description="Nucleophile" evidence="4">
    <location>
        <position position="83"/>
    </location>
</feature>
<dbReference type="EC" id="5.4.99.27" evidence="4"/>
<accession>A0A4P7NWW3</accession>
<evidence type="ECO:0000313" key="6">
    <source>
        <dbReference type="EMBL" id="QBZ82203.1"/>
    </source>
</evidence>
<dbReference type="EMBL" id="CP032096">
    <property type="protein sequence ID" value="QBZ82203.1"/>
    <property type="molecule type" value="Genomic_DNA"/>
</dbReference>
<dbReference type="Pfam" id="PF01142">
    <property type="entry name" value="TruD"/>
    <property type="match status" value="2"/>
</dbReference>
<dbReference type="InterPro" id="IPR042214">
    <property type="entry name" value="TruD_catalytic"/>
</dbReference>
<dbReference type="HAMAP" id="MF_01082">
    <property type="entry name" value="TruD"/>
    <property type="match status" value="1"/>
</dbReference>
<evidence type="ECO:0000256" key="3">
    <source>
        <dbReference type="ARBA" id="ARBA00023235"/>
    </source>
</evidence>
<dbReference type="InterPro" id="IPR020103">
    <property type="entry name" value="PsdUridine_synth_cat_dom_sf"/>
</dbReference>
<dbReference type="GO" id="GO:0005829">
    <property type="term" value="C:cytosol"/>
    <property type="evidence" value="ECO:0007669"/>
    <property type="project" value="TreeGrafter"/>
</dbReference>
<comment type="similarity">
    <text evidence="1 4">Belongs to the pseudouridine synthase TruD family.</text>
</comment>
<dbReference type="CDD" id="cd02575">
    <property type="entry name" value="PseudoU_synth_EcTruD"/>
    <property type="match status" value="1"/>
</dbReference>
<evidence type="ECO:0000256" key="4">
    <source>
        <dbReference type="HAMAP-Rule" id="MF_01082"/>
    </source>
</evidence>
<dbReference type="InterPro" id="IPR050170">
    <property type="entry name" value="TruD_pseudoU_synthase"/>
</dbReference>
<dbReference type="Gene3D" id="3.30.2350.20">
    <property type="entry name" value="TruD, catalytic domain"/>
    <property type="match status" value="1"/>
</dbReference>
<dbReference type="Proteomes" id="UP000296201">
    <property type="component" value="Chromosome"/>
</dbReference>
<dbReference type="Gene3D" id="3.30.2340.10">
    <property type="entry name" value="TruD, insertion domain"/>
    <property type="match status" value="1"/>
</dbReference>
<reference evidence="6 7" key="1">
    <citation type="submission" date="2018-08" db="EMBL/GenBank/DDBJ databases">
        <title>Horizontal acquisition of hydrogen conversion ability and other habitat adaptations in Hydrogenovibrio crunogenus strains.</title>
        <authorList>
            <person name="Gonnella G."/>
            <person name="Adam N."/>
            <person name="Perner M."/>
        </authorList>
    </citation>
    <scope>NUCLEOTIDE SEQUENCE [LARGE SCALE GENOMIC DNA]</scope>
    <source>
        <strain evidence="6 7">SP-41</strain>
    </source>
</reference>
<evidence type="ECO:0000259" key="5">
    <source>
        <dbReference type="PROSITE" id="PS50984"/>
    </source>
</evidence>
<dbReference type="InterPro" id="IPR011760">
    <property type="entry name" value="PsdUridine_synth_TruD_insert"/>
</dbReference>
<evidence type="ECO:0000313" key="7">
    <source>
        <dbReference type="Proteomes" id="UP000296201"/>
    </source>
</evidence>
<evidence type="ECO:0000256" key="2">
    <source>
        <dbReference type="ARBA" id="ARBA00022694"/>
    </source>
</evidence>
<gene>
    <name evidence="4 6" type="primary">truD</name>
    <name evidence="6" type="ORF">GHNINEIG_00227</name>
</gene>
<dbReference type="InterPro" id="IPR001656">
    <property type="entry name" value="PsdUridine_synth_TruD"/>
</dbReference>
<dbReference type="NCBIfam" id="NF002153">
    <property type="entry name" value="PRK00984.1-2"/>
    <property type="match status" value="1"/>
</dbReference>
<keyword evidence="3 4" id="KW-0413">Isomerase</keyword>
<dbReference type="PANTHER" id="PTHR47811:SF1">
    <property type="entry name" value="TRNA PSEUDOURIDINE SYNTHASE D"/>
    <property type="match status" value="1"/>
</dbReference>
<dbReference type="AlphaFoldDB" id="A0A4P7NWW3"/>
<dbReference type="RefSeq" id="WP_135794950.1">
    <property type="nucleotide sequence ID" value="NZ_CP032096.1"/>
</dbReference>